<evidence type="ECO:0000256" key="2">
    <source>
        <dbReference type="SAM" id="SignalP"/>
    </source>
</evidence>
<evidence type="ECO:0000313" key="4">
    <source>
        <dbReference type="Proteomes" id="UP001562065"/>
    </source>
</evidence>
<feature type="compositionally biased region" description="Pro residues" evidence="1">
    <location>
        <begin position="477"/>
        <end position="497"/>
    </location>
</feature>
<dbReference type="InterPro" id="IPR029058">
    <property type="entry name" value="AB_hydrolase_fold"/>
</dbReference>
<feature type="chain" id="PRO_5045336000" evidence="2">
    <location>
        <begin position="25"/>
        <end position="535"/>
    </location>
</feature>
<dbReference type="InterPro" id="IPR008979">
    <property type="entry name" value="Galactose-bd-like_sf"/>
</dbReference>
<dbReference type="Pfam" id="PF00756">
    <property type="entry name" value="Esterase"/>
    <property type="match status" value="1"/>
</dbReference>
<sequence length="535" mass="58694">MPAMLRSGFLAFALLLFPVSDSHAFSPGDSHGLAVKGINAVDQRTFDITLKSRHLVQNATVRIVLPKGYDNDSERRYPVLYLLHGGGGTHVDWTHLGANDSVGDAPVILVQPSGGKGSWYMDASVAGLDGRPQWETYIITELLPWVDAQLRTIGHRYGRAIAGLSMGGYGTMSYAARHPDLFAAASAYSGAVDTRGELVANWIGVSPIIDVRMPYSIFGPWPLDQKRRLAHNPYSLAHQLRGIRMALYFGNGRAGPLDDKGGFNPPGEFMDWIQEAEVHKMNVALHERLEQLGIAHDYLPYGDGQHTGGYWQRSFAEDFPAILAVLEQPWPAQNLLDHGDFERGDVSPWRCEGRCWIVPLRGTPHSGRGHARLGEQAGWSRLTQSVTLAPNTRYHLTGWVRTHGRQRQGLFGVRDGGGTVLGQARFAQLPDYTQLTVTFRTGSRGDVQVFTGLDADDARVSMDLDDVALHVGWPEDYPAPPAEIEPQPEQPTEPQPEQPDDTVPTTAARSGSSNGAGSLWLGLLMGLALLRHRRG</sequence>
<evidence type="ECO:0000313" key="3">
    <source>
        <dbReference type="EMBL" id="MEY1662429.1"/>
    </source>
</evidence>
<dbReference type="EMBL" id="JBGCUO010000001">
    <property type="protein sequence ID" value="MEY1662429.1"/>
    <property type="molecule type" value="Genomic_DNA"/>
</dbReference>
<dbReference type="GO" id="GO:0016787">
    <property type="term" value="F:hydrolase activity"/>
    <property type="evidence" value="ECO:0007669"/>
    <property type="project" value="UniProtKB-KW"/>
</dbReference>
<dbReference type="SUPFAM" id="SSF49785">
    <property type="entry name" value="Galactose-binding domain-like"/>
    <property type="match status" value="1"/>
</dbReference>
<dbReference type="RefSeq" id="WP_369455664.1">
    <property type="nucleotide sequence ID" value="NZ_JBGCUO010000001.1"/>
</dbReference>
<dbReference type="SUPFAM" id="SSF53474">
    <property type="entry name" value="alpha/beta-Hydrolases"/>
    <property type="match status" value="1"/>
</dbReference>
<evidence type="ECO:0000256" key="1">
    <source>
        <dbReference type="SAM" id="MobiDB-lite"/>
    </source>
</evidence>
<gene>
    <name evidence="3" type="ORF">AB5I84_09755</name>
</gene>
<comment type="caution">
    <text evidence="3">The sequence shown here is derived from an EMBL/GenBank/DDBJ whole genome shotgun (WGS) entry which is preliminary data.</text>
</comment>
<reference evidence="3 4" key="1">
    <citation type="submission" date="2024-07" db="EMBL/GenBank/DDBJ databases">
        <authorList>
            <person name="Ren Q."/>
        </authorList>
    </citation>
    <scope>NUCLEOTIDE SEQUENCE [LARGE SCALE GENOMIC DNA]</scope>
    <source>
        <strain evidence="3 4">REN37</strain>
    </source>
</reference>
<organism evidence="3 4">
    <name type="scientific">Isoalcanivorax beigongshangi</name>
    <dbReference type="NCBI Taxonomy" id="3238810"/>
    <lineage>
        <taxon>Bacteria</taxon>
        <taxon>Pseudomonadati</taxon>
        <taxon>Pseudomonadota</taxon>
        <taxon>Gammaproteobacteria</taxon>
        <taxon>Oceanospirillales</taxon>
        <taxon>Alcanivoracaceae</taxon>
        <taxon>Isoalcanivorax</taxon>
    </lineage>
</organism>
<feature type="compositionally biased region" description="Low complexity" evidence="1">
    <location>
        <begin position="507"/>
        <end position="516"/>
    </location>
</feature>
<protein>
    <submittedName>
        <fullName evidence="3">Alpha/beta hydrolase-fold protein</fullName>
    </submittedName>
</protein>
<dbReference type="PANTHER" id="PTHR48098">
    <property type="entry name" value="ENTEROCHELIN ESTERASE-RELATED"/>
    <property type="match status" value="1"/>
</dbReference>
<keyword evidence="3" id="KW-0378">Hydrolase</keyword>
<keyword evidence="4" id="KW-1185">Reference proteome</keyword>
<proteinExistence type="predicted"/>
<keyword evidence="2" id="KW-0732">Signal</keyword>
<dbReference type="Proteomes" id="UP001562065">
    <property type="component" value="Unassembled WGS sequence"/>
</dbReference>
<feature type="signal peptide" evidence="2">
    <location>
        <begin position="1"/>
        <end position="24"/>
    </location>
</feature>
<dbReference type="PANTHER" id="PTHR48098:SF1">
    <property type="entry name" value="DIACYLGLYCEROL ACYLTRANSFERASE_MYCOLYLTRANSFERASE AG85A"/>
    <property type="match status" value="1"/>
</dbReference>
<accession>A0ABV4AHX5</accession>
<dbReference type="InterPro" id="IPR000801">
    <property type="entry name" value="Esterase-like"/>
</dbReference>
<dbReference type="Gene3D" id="2.60.120.260">
    <property type="entry name" value="Galactose-binding domain-like"/>
    <property type="match status" value="1"/>
</dbReference>
<dbReference type="Gene3D" id="3.40.50.1820">
    <property type="entry name" value="alpha/beta hydrolase"/>
    <property type="match status" value="1"/>
</dbReference>
<dbReference type="InterPro" id="IPR050583">
    <property type="entry name" value="Mycobacterial_A85_antigen"/>
</dbReference>
<feature type="region of interest" description="Disordered" evidence="1">
    <location>
        <begin position="472"/>
        <end position="516"/>
    </location>
</feature>
<name>A0ABV4AHX5_9GAMM</name>